<feature type="domain" description="Protein kinase" evidence="10">
    <location>
        <begin position="18"/>
        <end position="300"/>
    </location>
</feature>
<evidence type="ECO:0000256" key="5">
    <source>
        <dbReference type="ARBA" id="ARBA00022777"/>
    </source>
</evidence>
<feature type="binding site" evidence="7">
    <location>
        <position position="47"/>
    </location>
    <ligand>
        <name>ATP</name>
        <dbReference type="ChEBI" id="CHEBI:30616"/>
    </ligand>
</feature>
<dbReference type="RefSeq" id="WP_025386921.1">
    <property type="nucleotide sequence ID" value="NZ_CP004350.1"/>
</dbReference>
<dbReference type="SMART" id="SM00220">
    <property type="entry name" value="S_TKc"/>
    <property type="match status" value="1"/>
</dbReference>
<name>A0ABM5PLP0_9CORY</name>
<accession>A0ABM5PLP0</accession>
<protein>
    <recommendedName>
        <fullName evidence="1">non-specific serine/threonine protein kinase</fullName>
        <ecNumber evidence="1">2.7.11.1</ecNumber>
    </recommendedName>
</protein>
<dbReference type="Proteomes" id="UP000019226">
    <property type="component" value="Chromosome"/>
</dbReference>
<evidence type="ECO:0000256" key="6">
    <source>
        <dbReference type="ARBA" id="ARBA00022840"/>
    </source>
</evidence>
<dbReference type="SUPFAM" id="SSF56112">
    <property type="entry name" value="Protein kinase-like (PK-like)"/>
    <property type="match status" value="1"/>
</dbReference>
<evidence type="ECO:0000256" key="3">
    <source>
        <dbReference type="ARBA" id="ARBA00022679"/>
    </source>
</evidence>
<reference evidence="12" key="2">
    <citation type="journal article" date="2014" name="Int. J. Syst. Evol. Microbiol.">
        <title>Complete genome sequence of Corynebacterium casei LMG S-19264T (=DSM 44701T), isolated from a smear-ripened cheese.</title>
        <authorList>
            <consortium name="US DOE Joint Genome Institute (JGI-PGF)"/>
            <person name="Walter F."/>
            <person name="Albersmeier A."/>
            <person name="Kalinowski J."/>
            <person name="Ruckert C."/>
        </authorList>
    </citation>
    <scope>NUCLEOTIDE SEQUENCE</scope>
    <source>
        <strain evidence="12">LMG S-19264</strain>
    </source>
</reference>
<dbReference type="PANTHER" id="PTHR43289">
    <property type="entry name" value="MITOGEN-ACTIVATED PROTEIN KINASE KINASE KINASE 20-RELATED"/>
    <property type="match status" value="1"/>
</dbReference>
<dbReference type="InterPro" id="IPR000719">
    <property type="entry name" value="Prot_kinase_dom"/>
</dbReference>
<evidence type="ECO:0000256" key="8">
    <source>
        <dbReference type="SAM" id="MobiDB-lite"/>
    </source>
</evidence>
<dbReference type="EC" id="2.7.11.1" evidence="1"/>
<organism evidence="12 13">
    <name type="scientific">Corynebacterium casei LMG S-19264</name>
    <dbReference type="NCBI Taxonomy" id="1285583"/>
    <lineage>
        <taxon>Bacteria</taxon>
        <taxon>Bacillati</taxon>
        <taxon>Actinomycetota</taxon>
        <taxon>Actinomycetes</taxon>
        <taxon>Mycobacteriales</taxon>
        <taxon>Corynebacteriaceae</taxon>
        <taxon>Corynebacterium</taxon>
    </lineage>
</organism>
<keyword evidence="13" id="KW-1185">Reference proteome</keyword>
<keyword evidence="9" id="KW-1133">Transmembrane helix</keyword>
<sequence length="452" mass="49681">MVSNTHSFISTLSERHGFTEISEIGRGGMGVVYRAFDEKLQRYVAVKQLSTELLDEETGLARFRAEMVTLGRISHSAVVKIHFAEVTENGDAYFVMDYVQGENLSTLIRRHREWGNRFTVAETVELLRPIAAALDFLHMRMDPPIIHRDIKPANILVPDSTASESRSLLTDFGISLAAEDTRLTSLSMMIGTERYFAPELVPGGENGPKDLAHSQPTVGSDNYALSLIAFEMLTLQSLKDTMSPNQWAESDRPFPKIAALGLNQKDMGDVDRIEQVLRKSLHPAPAYRFMTATAFIQALAQTGNRASWQRPPRPPQNAIANQNTRIPDVPTPSQESSSGFEFNKPTMITLSALAVGLLVILGAIGTFAFLNPAWQEPESAIADAFPKIISDKPDSPGWAGLECSAGVAGENEQARIVCSDSDLSITFADFGSQEDRDNSLDGAERKHWEVGT</sequence>
<dbReference type="PANTHER" id="PTHR43289:SF6">
    <property type="entry name" value="SERINE_THREONINE-PROTEIN KINASE NEKL-3"/>
    <property type="match status" value="1"/>
</dbReference>
<reference evidence="13" key="1">
    <citation type="submission" date="2013-02" db="EMBL/GenBank/DDBJ databases">
        <title>The complete genome sequence of Corynebacterium casei LMG S-19264 (=DSM 44701).</title>
        <authorList>
            <person name="Ruckert C."/>
            <person name="Albersmeier A."/>
            <person name="Kalinowski J."/>
        </authorList>
    </citation>
    <scope>NUCLEOTIDE SEQUENCE [LARGE SCALE GENOMIC DNA]</scope>
    <source>
        <strain evidence="13">LMG S-19264</strain>
    </source>
</reference>
<proteinExistence type="predicted"/>
<keyword evidence="5 12" id="KW-0418">Kinase</keyword>
<keyword evidence="4 7" id="KW-0547">Nucleotide-binding</keyword>
<dbReference type="GO" id="GO:0004674">
    <property type="term" value="F:protein serine/threonine kinase activity"/>
    <property type="evidence" value="ECO:0007669"/>
    <property type="project" value="UniProtKB-KW"/>
</dbReference>
<evidence type="ECO:0000313" key="13">
    <source>
        <dbReference type="Proteomes" id="UP000019226"/>
    </source>
</evidence>
<dbReference type="InterPro" id="IPR017441">
    <property type="entry name" value="Protein_kinase_ATP_BS"/>
</dbReference>
<evidence type="ECO:0000313" key="11">
    <source>
        <dbReference type="EMBL" id="AHI18826.1"/>
    </source>
</evidence>
<keyword evidence="6 7" id="KW-0067">ATP-binding</keyword>
<evidence type="ECO:0000313" key="12">
    <source>
        <dbReference type="EMBL" id="AHI18842.1"/>
    </source>
</evidence>
<dbReference type="PROSITE" id="PS50011">
    <property type="entry name" value="PROTEIN_KINASE_DOM"/>
    <property type="match status" value="1"/>
</dbReference>
<evidence type="ECO:0000256" key="7">
    <source>
        <dbReference type="PROSITE-ProRule" id="PRU10141"/>
    </source>
</evidence>
<dbReference type="PROSITE" id="PS00108">
    <property type="entry name" value="PROTEIN_KINASE_ST"/>
    <property type="match status" value="1"/>
</dbReference>
<dbReference type="GeneID" id="82876461"/>
<evidence type="ECO:0000256" key="1">
    <source>
        <dbReference type="ARBA" id="ARBA00012513"/>
    </source>
</evidence>
<evidence type="ECO:0000256" key="9">
    <source>
        <dbReference type="SAM" id="Phobius"/>
    </source>
</evidence>
<evidence type="ECO:0000256" key="2">
    <source>
        <dbReference type="ARBA" id="ARBA00022527"/>
    </source>
</evidence>
<dbReference type="InterPro" id="IPR008271">
    <property type="entry name" value="Ser/Thr_kinase_AS"/>
</dbReference>
<evidence type="ECO:0000256" key="4">
    <source>
        <dbReference type="ARBA" id="ARBA00022741"/>
    </source>
</evidence>
<dbReference type="PROSITE" id="PS00107">
    <property type="entry name" value="PROTEIN_KINASE_ATP"/>
    <property type="match status" value="1"/>
</dbReference>
<gene>
    <name evidence="11" type="ORF">CCASEI_01205</name>
    <name evidence="12" type="ORF">CCASEI_01285</name>
</gene>
<dbReference type="Gene3D" id="3.30.200.20">
    <property type="entry name" value="Phosphorylase Kinase, domain 1"/>
    <property type="match status" value="1"/>
</dbReference>
<keyword evidence="9" id="KW-0472">Membrane</keyword>
<evidence type="ECO:0000259" key="10">
    <source>
        <dbReference type="PROSITE" id="PS50011"/>
    </source>
</evidence>
<dbReference type="EMBL" id="CP004350">
    <property type="protein sequence ID" value="AHI18842.1"/>
    <property type="molecule type" value="Genomic_DNA"/>
</dbReference>
<keyword evidence="2 12" id="KW-0723">Serine/threonine-protein kinase</keyword>
<dbReference type="Gene3D" id="1.10.510.10">
    <property type="entry name" value="Transferase(Phosphotransferase) domain 1"/>
    <property type="match status" value="1"/>
</dbReference>
<keyword evidence="3" id="KW-0808">Transferase</keyword>
<feature type="region of interest" description="Disordered" evidence="8">
    <location>
        <begin position="303"/>
        <end position="340"/>
    </location>
</feature>
<dbReference type="EMBL" id="CP004350">
    <property type="protein sequence ID" value="AHI18826.1"/>
    <property type="molecule type" value="Genomic_DNA"/>
</dbReference>
<feature type="transmembrane region" description="Helical" evidence="9">
    <location>
        <begin position="347"/>
        <end position="370"/>
    </location>
</feature>
<feature type="compositionally biased region" description="Polar residues" evidence="8">
    <location>
        <begin position="318"/>
        <end position="340"/>
    </location>
</feature>
<dbReference type="CDD" id="cd14014">
    <property type="entry name" value="STKc_PknB_like"/>
    <property type="match status" value="1"/>
</dbReference>
<dbReference type="InterPro" id="IPR011009">
    <property type="entry name" value="Kinase-like_dom_sf"/>
</dbReference>
<keyword evidence="9" id="KW-0812">Transmembrane</keyword>
<dbReference type="Pfam" id="PF00069">
    <property type="entry name" value="Pkinase"/>
    <property type="match status" value="1"/>
</dbReference>